<feature type="chain" id="PRO_5041910163" description="Hexosyltransferase" evidence="12">
    <location>
        <begin position="21"/>
        <end position="460"/>
    </location>
</feature>
<dbReference type="InterPro" id="IPR002659">
    <property type="entry name" value="Glyco_trans_31"/>
</dbReference>
<dbReference type="Pfam" id="PF01762">
    <property type="entry name" value="Galactosyl_T"/>
    <property type="match status" value="1"/>
</dbReference>
<evidence type="ECO:0000256" key="4">
    <source>
        <dbReference type="ARBA" id="ARBA00022679"/>
    </source>
</evidence>
<comment type="caution">
    <text evidence="13">The sequence shown here is derived from an EMBL/GenBank/DDBJ whole genome shotgun (WGS) entry which is preliminary data.</text>
</comment>
<evidence type="ECO:0000313" key="14">
    <source>
        <dbReference type="Proteomes" id="UP001283361"/>
    </source>
</evidence>
<keyword evidence="7" id="KW-1133">Transmembrane helix</keyword>
<keyword evidence="9" id="KW-0472">Membrane</keyword>
<gene>
    <name evidence="13" type="ORF">RRG08_050253</name>
</gene>
<dbReference type="Proteomes" id="UP001283361">
    <property type="component" value="Unassembled WGS sequence"/>
</dbReference>
<keyword evidence="3 10" id="KW-0328">Glycosyltransferase</keyword>
<dbReference type="AlphaFoldDB" id="A0AAE1B3S7"/>
<dbReference type="Gene3D" id="3.90.550.50">
    <property type="match status" value="1"/>
</dbReference>
<protein>
    <recommendedName>
        <fullName evidence="10">Hexosyltransferase</fullName>
        <ecNumber evidence="10">2.4.1.-</ecNumber>
    </recommendedName>
</protein>
<evidence type="ECO:0000256" key="6">
    <source>
        <dbReference type="ARBA" id="ARBA00022968"/>
    </source>
</evidence>
<organism evidence="13 14">
    <name type="scientific">Elysia crispata</name>
    <name type="common">lettuce slug</name>
    <dbReference type="NCBI Taxonomy" id="231223"/>
    <lineage>
        <taxon>Eukaryota</taxon>
        <taxon>Metazoa</taxon>
        <taxon>Spiralia</taxon>
        <taxon>Lophotrochozoa</taxon>
        <taxon>Mollusca</taxon>
        <taxon>Gastropoda</taxon>
        <taxon>Heterobranchia</taxon>
        <taxon>Euthyneura</taxon>
        <taxon>Panpulmonata</taxon>
        <taxon>Sacoglossa</taxon>
        <taxon>Placobranchoidea</taxon>
        <taxon>Plakobranchidae</taxon>
        <taxon>Elysia</taxon>
    </lineage>
</organism>
<reference evidence="13" key="1">
    <citation type="journal article" date="2023" name="G3 (Bethesda)">
        <title>A reference genome for the long-term kleptoplast-retaining sea slug Elysia crispata morphotype clarki.</title>
        <authorList>
            <person name="Eastman K.E."/>
            <person name="Pendleton A.L."/>
            <person name="Shaikh M.A."/>
            <person name="Suttiyut T."/>
            <person name="Ogas R."/>
            <person name="Tomko P."/>
            <person name="Gavelis G."/>
            <person name="Widhalm J.R."/>
            <person name="Wisecaver J.H."/>
        </authorList>
    </citation>
    <scope>NUCLEOTIDE SEQUENCE</scope>
    <source>
        <strain evidence="13">ECLA1</strain>
    </source>
</reference>
<keyword evidence="12" id="KW-0732">Signal</keyword>
<dbReference type="PANTHER" id="PTHR11214:SF378">
    <property type="entry name" value="BETA-1,3-GALACTOSYLTRANSFERASE 4"/>
    <property type="match status" value="1"/>
</dbReference>
<feature type="signal peptide" evidence="12">
    <location>
        <begin position="1"/>
        <end position="20"/>
    </location>
</feature>
<keyword evidence="14" id="KW-1185">Reference proteome</keyword>
<evidence type="ECO:0000313" key="13">
    <source>
        <dbReference type="EMBL" id="KAK3798874.1"/>
    </source>
</evidence>
<keyword evidence="6" id="KW-0735">Signal-anchor</keyword>
<feature type="region of interest" description="Disordered" evidence="11">
    <location>
        <begin position="50"/>
        <end position="115"/>
    </location>
</feature>
<keyword evidence="8 10" id="KW-0333">Golgi apparatus</keyword>
<dbReference type="PANTHER" id="PTHR11214">
    <property type="entry name" value="BETA-1,3-N-ACETYLGLUCOSAMINYLTRANSFERASE"/>
    <property type="match status" value="1"/>
</dbReference>
<dbReference type="GO" id="GO:0000139">
    <property type="term" value="C:Golgi membrane"/>
    <property type="evidence" value="ECO:0007669"/>
    <property type="project" value="UniProtKB-SubCell"/>
</dbReference>
<evidence type="ECO:0000256" key="1">
    <source>
        <dbReference type="ARBA" id="ARBA00004323"/>
    </source>
</evidence>
<comment type="similarity">
    <text evidence="2 10">Belongs to the glycosyltransferase 31 family.</text>
</comment>
<comment type="subcellular location">
    <subcellularLocation>
        <location evidence="1 10">Golgi apparatus membrane</location>
        <topology evidence="1 10">Single-pass type II membrane protein</topology>
    </subcellularLocation>
</comment>
<evidence type="ECO:0000256" key="10">
    <source>
        <dbReference type="RuleBase" id="RU363063"/>
    </source>
</evidence>
<keyword evidence="5" id="KW-0812">Transmembrane</keyword>
<evidence type="ECO:0000256" key="8">
    <source>
        <dbReference type="ARBA" id="ARBA00023034"/>
    </source>
</evidence>
<evidence type="ECO:0000256" key="9">
    <source>
        <dbReference type="ARBA" id="ARBA00023136"/>
    </source>
</evidence>
<keyword evidence="4" id="KW-0808">Transferase</keyword>
<dbReference type="GO" id="GO:0016758">
    <property type="term" value="F:hexosyltransferase activity"/>
    <property type="evidence" value="ECO:0007669"/>
    <property type="project" value="InterPro"/>
</dbReference>
<dbReference type="EC" id="2.4.1.-" evidence="10"/>
<evidence type="ECO:0000256" key="12">
    <source>
        <dbReference type="SAM" id="SignalP"/>
    </source>
</evidence>
<sequence>MVLAAVVGLFLLQWLYPTWTYTTDDSIAYKHQIRMGTPKLNQGVEINKWHSSKPSQGVEIKKKHTPKPSQGVEINKSHTPKPSQDVEINKWHSPKPSQGVEIKKTHTPKPSQSVELKKLHTPKPSQGVEIVKISEEELLRRVNKHKFRVKLTSKVLLNDSYFLPSPNTTETYDNEVLLEPNTTRLDSHSVHFIIPSSPSDEKTRNAIRETWGSVSQNLTWPGKAISLPVKLTFVLGIQDNQNNSLPSPTKDKMESLDTKSIEDTEESQYDDIVQFDMIDSYGNLTRKILLAFKWVISSCKNVQYIVKADQDIFVNVPILLSFLKHHGNSNSVYGFIYDGGYASRVGKWKISKEAYSPNYYPVYASGNAYVVSKLAAQTLLNLSSHFPYVPIEDAFITGVLASVARVDRVHLNAFTYWREAKSQPCLFFDDKKFAGNNMTESDLRSAWQKQLENRGRKYCK</sequence>
<evidence type="ECO:0000256" key="7">
    <source>
        <dbReference type="ARBA" id="ARBA00022989"/>
    </source>
</evidence>
<proteinExistence type="inferred from homology"/>
<evidence type="ECO:0000256" key="2">
    <source>
        <dbReference type="ARBA" id="ARBA00008661"/>
    </source>
</evidence>
<dbReference type="EMBL" id="JAWDGP010000619">
    <property type="protein sequence ID" value="KAK3798874.1"/>
    <property type="molecule type" value="Genomic_DNA"/>
</dbReference>
<evidence type="ECO:0000256" key="5">
    <source>
        <dbReference type="ARBA" id="ARBA00022692"/>
    </source>
</evidence>
<dbReference type="GO" id="GO:0006493">
    <property type="term" value="P:protein O-linked glycosylation"/>
    <property type="evidence" value="ECO:0007669"/>
    <property type="project" value="TreeGrafter"/>
</dbReference>
<name>A0AAE1B3S7_9GAST</name>
<accession>A0AAE1B3S7</accession>
<evidence type="ECO:0000256" key="3">
    <source>
        <dbReference type="ARBA" id="ARBA00022676"/>
    </source>
</evidence>
<evidence type="ECO:0000256" key="11">
    <source>
        <dbReference type="SAM" id="MobiDB-lite"/>
    </source>
</evidence>